<evidence type="ECO:0000313" key="2">
    <source>
        <dbReference type="EMBL" id="OQR96454.1"/>
    </source>
</evidence>
<dbReference type="AlphaFoldDB" id="A0A1V9ZEN0"/>
<proteinExistence type="predicted"/>
<comment type="caution">
    <text evidence="2">The sequence shown here is derived from an EMBL/GenBank/DDBJ whole genome shotgun (WGS) entry which is preliminary data.</text>
</comment>
<keyword evidence="1" id="KW-0472">Membrane</keyword>
<gene>
    <name evidence="2" type="ORF">ACHHYP_15770</name>
</gene>
<feature type="transmembrane region" description="Helical" evidence="1">
    <location>
        <begin position="248"/>
        <end position="267"/>
    </location>
</feature>
<evidence type="ECO:0000256" key="1">
    <source>
        <dbReference type="SAM" id="Phobius"/>
    </source>
</evidence>
<evidence type="ECO:0008006" key="4">
    <source>
        <dbReference type="Google" id="ProtNLM"/>
    </source>
</evidence>
<sequence length="302" mass="33095">MNSTSGPSDLLSPSDTKGYKVAGAISLALYGVVTLGIAAQLYHHIVHQSDLKRVGFHLLLLFAVAAEMPTSITFIVDPNCPRWIATFLCEVYAQLLLTFALAMISVAWARAATAGHHDGPVFVRKVVIIANGIILLCVLGASVIVATYPDTVAGLNAFMASPFYVVLVICGCVTLLGTGFFLVYQGCRIAARLLRSRGILGEDEVYRSLSKLLVSLWTIMLCILLRVFFCACLMFNVRFVHDMDIVPFTVWSTLVPEVFPVLCLLYLQRKTPTDNPARRKPTRVVSQAPTEPYTMHLSDSPV</sequence>
<accession>A0A1V9ZEN0</accession>
<dbReference type="Proteomes" id="UP000243579">
    <property type="component" value="Unassembled WGS sequence"/>
</dbReference>
<feature type="transmembrane region" description="Helical" evidence="1">
    <location>
        <begin position="212"/>
        <end position="236"/>
    </location>
</feature>
<protein>
    <recommendedName>
        <fullName evidence="4">THH1/TOM1/TOM3 domain-containing protein</fullName>
    </recommendedName>
</protein>
<feature type="transmembrane region" description="Helical" evidence="1">
    <location>
        <begin position="164"/>
        <end position="191"/>
    </location>
</feature>
<feature type="transmembrane region" description="Helical" evidence="1">
    <location>
        <begin position="82"/>
        <end position="109"/>
    </location>
</feature>
<feature type="transmembrane region" description="Helical" evidence="1">
    <location>
        <begin position="121"/>
        <end position="144"/>
    </location>
</feature>
<feature type="transmembrane region" description="Helical" evidence="1">
    <location>
        <begin position="20"/>
        <end position="42"/>
    </location>
</feature>
<dbReference type="OrthoDB" id="74860at2759"/>
<keyword evidence="1" id="KW-0812">Transmembrane</keyword>
<feature type="transmembrane region" description="Helical" evidence="1">
    <location>
        <begin position="54"/>
        <end position="76"/>
    </location>
</feature>
<keyword evidence="1" id="KW-1133">Transmembrane helix</keyword>
<dbReference type="EMBL" id="JNBR01000144">
    <property type="protein sequence ID" value="OQR96454.1"/>
    <property type="molecule type" value="Genomic_DNA"/>
</dbReference>
<reference evidence="2 3" key="1">
    <citation type="journal article" date="2014" name="Genome Biol. Evol.">
        <title>The secreted proteins of Achlya hypogyna and Thraustotheca clavata identify the ancestral oomycete secretome and reveal gene acquisitions by horizontal gene transfer.</title>
        <authorList>
            <person name="Misner I."/>
            <person name="Blouin N."/>
            <person name="Leonard G."/>
            <person name="Richards T.A."/>
            <person name="Lane C.E."/>
        </authorList>
    </citation>
    <scope>NUCLEOTIDE SEQUENCE [LARGE SCALE GENOMIC DNA]</scope>
    <source>
        <strain evidence="2 3">ATCC 48635</strain>
    </source>
</reference>
<name>A0A1V9ZEN0_ACHHY</name>
<organism evidence="2 3">
    <name type="scientific">Achlya hypogyna</name>
    <name type="common">Oomycete</name>
    <name type="synonym">Protoachlya hypogyna</name>
    <dbReference type="NCBI Taxonomy" id="1202772"/>
    <lineage>
        <taxon>Eukaryota</taxon>
        <taxon>Sar</taxon>
        <taxon>Stramenopiles</taxon>
        <taxon>Oomycota</taxon>
        <taxon>Saprolegniomycetes</taxon>
        <taxon>Saprolegniales</taxon>
        <taxon>Achlyaceae</taxon>
        <taxon>Achlya</taxon>
    </lineage>
</organism>
<evidence type="ECO:0000313" key="3">
    <source>
        <dbReference type="Proteomes" id="UP000243579"/>
    </source>
</evidence>
<keyword evidence="3" id="KW-1185">Reference proteome</keyword>